<dbReference type="AlphaFoldDB" id="L7LBT3"/>
<proteinExistence type="predicted"/>
<dbReference type="STRING" id="1121927.GOHSU_35_00060"/>
<feature type="transmembrane region" description="Helical" evidence="1">
    <location>
        <begin position="70"/>
        <end position="95"/>
    </location>
</feature>
<sequence>MKSMSPSSSSDGTSADQAVTPLQVIGAAAGLALQLAIGYLGFLGAALSAMNTANCSTRPGDGLTPCGNPVYIEVGVGIAIIGGGLVVLGTLGWVLVRLRRGRRLRPLPVVGLAVQLAVAITAVVVALQSGPLS</sequence>
<keyword evidence="1" id="KW-1133">Transmembrane helix</keyword>
<gene>
    <name evidence="2" type="ORF">GOHSU_35_00060</name>
</gene>
<evidence type="ECO:0000256" key="1">
    <source>
        <dbReference type="SAM" id="Phobius"/>
    </source>
</evidence>
<keyword evidence="1" id="KW-0472">Membrane</keyword>
<reference evidence="2 3" key="1">
    <citation type="submission" date="2012-12" db="EMBL/GenBank/DDBJ databases">
        <title>Whole genome shotgun sequence of Gordonia hirsuta NBRC 16056.</title>
        <authorList>
            <person name="Isaki-Nakamura S."/>
            <person name="Hosoyama A."/>
            <person name="Tsuchikane K."/>
            <person name="Katsumata H."/>
            <person name="Baba S."/>
            <person name="Yamazaki S."/>
            <person name="Fujita N."/>
        </authorList>
    </citation>
    <scope>NUCLEOTIDE SEQUENCE [LARGE SCALE GENOMIC DNA]</scope>
    <source>
        <strain evidence="2 3">NBRC 16056</strain>
    </source>
</reference>
<dbReference type="Proteomes" id="UP000053405">
    <property type="component" value="Unassembled WGS sequence"/>
</dbReference>
<comment type="caution">
    <text evidence="2">The sequence shown here is derived from an EMBL/GenBank/DDBJ whole genome shotgun (WGS) entry which is preliminary data.</text>
</comment>
<organism evidence="2 3">
    <name type="scientific">Gordonia hirsuta DSM 44140 = NBRC 16056</name>
    <dbReference type="NCBI Taxonomy" id="1121927"/>
    <lineage>
        <taxon>Bacteria</taxon>
        <taxon>Bacillati</taxon>
        <taxon>Actinomycetota</taxon>
        <taxon>Actinomycetes</taxon>
        <taxon>Mycobacteriales</taxon>
        <taxon>Gordoniaceae</taxon>
        <taxon>Gordonia</taxon>
    </lineage>
</organism>
<accession>L7LBT3</accession>
<name>L7LBT3_9ACTN</name>
<keyword evidence="1" id="KW-0812">Transmembrane</keyword>
<dbReference type="EMBL" id="BANT01000035">
    <property type="protein sequence ID" value="GAC58211.1"/>
    <property type="molecule type" value="Genomic_DNA"/>
</dbReference>
<evidence type="ECO:0000313" key="3">
    <source>
        <dbReference type="Proteomes" id="UP000053405"/>
    </source>
</evidence>
<protein>
    <submittedName>
        <fullName evidence="2">Uncharacterized protein</fullName>
    </submittedName>
</protein>
<feature type="transmembrane region" description="Helical" evidence="1">
    <location>
        <begin position="21"/>
        <end position="50"/>
    </location>
</feature>
<keyword evidence="3" id="KW-1185">Reference proteome</keyword>
<feature type="transmembrane region" description="Helical" evidence="1">
    <location>
        <begin position="107"/>
        <end position="127"/>
    </location>
</feature>
<evidence type="ECO:0000313" key="2">
    <source>
        <dbReference type="EMBL" id="GAC58211.1"/>
    </source>
</evidence>